<dbReference type="STRING" id="676599.ARC20_16220"/>
<dbReference type="PANTHER" id="PTHR34989:SF1">
    <property type="entry name" value="PROTEIN HDED"/>
    <property type="match status" value="1"/>
</dbReference>
<dbReference type="GO" id="GO:0005886">
    <property type="term" value="C:plasma membrane"/>
    <property type="evidence" value="ECO:0007669"/>
    <property type="project" value="TreeGrafter"/>
</dbReference>
<keyword evidence="1" id="KW-0472">Membrane</keyword>
<evidence type="ECO:0000313" key="3">
    <source>
        <dbReference type="Proteomes" id="UP000051802"/>
    </source>
</evidence>
<feature type="transmembrane region" description="Helical" evidence="1">
    <location>
        <begin position="134"/>
        <end position="152"/>
    </location>
</feature>
<dbReference type="Proteomes" id="UP000051802">
    <property type="component" value="Unassembled WGS sequence"/>
</dbReference>
<accession>A0A0R0A6T5</accession>
<dbReference type="AlphaFoldDB" id="A0A0R0A6T5"/>
<evidence type="ECO:0000313" key="2">
    <source>
        <dbReference type="EMBL" id="KRG37770.1"/>
    </source>
</evidence>
<comment type="caution">
    <text evidence="2">The sequence shown here is derived from an EMBL/GenBank/DDBJ whole genome shotgun (WGS) entry which is preliminary data.</text>
</comment>
<gene>
    <name evidence="2" type="ORF">ARC20_16220</name>
</gene>
<feature type="transmembrane region" description="Helical" evidence="1">
    <location>
        <begin position="158"/>
        <end position="181"/>
    </location>
</feature>
<evidence type="ECO:0000256" key="1">
    <source>
        <dbReference type="SAM" id="Phobius"/>
    </source>
</evidence>
<name>A0A0R0A6T5_9GAMM</name>
<feature type="transmembrane region" description="Helical" evidence="1">
    <location>
        <begin position="79"/>
        <end position="95"/>
    </location>
</feature>
<protein>
    <recommendedName>
        <fullName evidence="4">HdeD family acid-resistance protein</fullName>
    </recommendedName>
</protein>
<dbReference type="PANTHER" id="PTHR34989">
    <property type="entry name" value="PROTEIN HDED"/>
    <property type="match status" value="1"/>
</dbReference>
<keyword evidence="3" id="KW-1185">Reference proteome</keyword>
<dbReference type="Pfam" id="PF03729">
    <property type="entry name" value="DUF308"/>
    <property type="match status" value="1"/>
</dbReference>
<dbReference type="RefSeq" id="WP_057649162.1">
    <property type="nucleotide sequence ID" value="NZ_LLXU01000130.1"/>
</dbReference>
<feature type="transmembrane region" description="Helical" evidence="1">
    <location>
        <begin position="44"/>
        <end position="67"/>
    </location>
</feature>
<keyword evidence="1" id="KW-1133">Transmembrane helix</keyword>
<dbReference type="InterPro" id="IPR005325">
    <property type="entry name" value="DUF308_memb"/>
</dbReference>
<organism evidence="2 3">
    <name type="scientific">Stenotrophomonas panacihumi</name>
    <dbReference type="NCBI Taxonomy" id="676599"/>
    <lineage>
        <taxon>Bacteria</taxon>
        <taxon>Pseudomonadati</taxon>
        <taxon>Pseudomonadota</taxon>
        <taxon>Gammaproteobacteria</taxon>
        <taxon>Lysobacterales</taxon>
        <taxon>Lysobacteraceae</taxon>
        <taxon>Stenotrophomonas</taxon>
    </lineage>
</organism>
<evidence type="ECO:0008006" key="4">
    <source>
        <dbReference type="Google" id="ProtNLM"/>
    </source>
</evidence>
<dbReference type="OrthoDB" id="193343at2"/>
<feature type="transmembrane region" description="Helical" evidence="1">
    <location>
        <begin position="101"/>
        <end position="122"/>
    </location>
</feature>
<dbReference type="EMBL" id="LLXU01000130">
    <property type="protein sequence ID" value="KRG37770.1"/>
    <property type="molecule type" value="Genomic_DNA"/>
</dbReference>
<dbReference type="InterPro" id="IPR052712">
    <property type="entry name" value="Acid_resist_chaperone_HdeD"/>
</dbReference>
<feature type="transmembrane region" description="Helical" evidence="1">
    <location>
        <begin position="20"/>
        <end position="38"/>
    </location>
</feature>
<reference evidence="2 3" key="1">
    <citation type="submission" date="2015-10" db="EMBL/GenBank/DDBJ databases">
        <title>Genome sequencing and analysis of members of genus Stenotrophomonas.</title>
        <authorList>
            <person name="Patil P.P."/>
            <person name="Midha S."/>
            <person name="Patil P.B."/>
        </authorList>
    </citation>
    <scope>NUCLEOTIDE SEQUENCE [LARGE SCALE GENOMIC DNA]</scope>
    <source>
        <strain evidence="2 3">JCM 16536</strain>
    </source>
</reference>
<sequence>MGAQERYGVVGILSSLGRSWWVLLLYGLLGVLFGLIAVTRPVAAAAALAWALGVMALAEGLVSLLALFDKQVAISKGWLAVYAVVSIVFGLLTVFNPVATASILLLFLAAWLIVAGVYRIVFAIRVRKEIEGEWLIALSGLLAIALGVLYVLNPVGGLAVTTIWIGAAAIVYGVLQIIAAFKVRRLNQFKL</sequence>
<proteinExistence type="predicted"/>
<keyword evidence="1" id="KW-0812">Transmembrane</keyword>